<reference evidence="1 2" key="1">
    <citation type="submission" date="2005-09" db="EMBL/GenBank/DDBJ databases">
        <authorList>
            <person name="Mural R.J."/>
            <person name="Li P.W."/>
            <person name="Adams M.D."/>
            <person name="Amanatides P.G."/>
            <person name="Baden-Tillson H."/>
            <person name="Barnstead M."/>
            <person name="Chin S.H."/>
            <person name="Dew I."/>
            <person name="Evans C.A."/>
            <person name="Ferriera S."/>
            <person name="Flanigan M."/>
            <person name="Fosler C."/>
            <person name="Glodek A."/>
            <person name="Gu Z."/>
            <person name="Holt R.A."/>
            <person name="Jennings D."/>
            <person name="Kraft C.L."/>
            <person name="Lu F."/>
            <person name="Nguyen T."/>
            <person name="Nusskern D.R."/>
            <person name="Pfannkoch C.M."/>
            <person name="Sitter C."/>
            <person name="Sutton G.G."/>
            <person name="Venter J.C."/>
            <person name="Wang Z."/>
            <person name="Woodage T."/>
            <person name="Zheng X.H."/>
            <person name="Zhong F."/>
        </authorList>
    </citation>
    <scope>NUCLEOTIDE SEQUENCE [LARGE SCALE GENOMIC DNA]</scope>
    <source>
        <strain>BN</strain>
        <strain evidence="2">Sprague-Dawley</strain>
    </source>
</reference>
<evidence type="ECO:0000313" key="1">
    <source>
        <dbReference type="EMBL" id="EDL84074.1"/>
    </source>
</evidence>
<dbReference type="GO" id="GO:0005634">
    <property type="term" value="C:nucleus"/>
    <property type="evidence" value="ECO:0007669"/>
    <property type="project" value="InterPro"/>
</dbReference>
<dbReference type="PROSITE" id="PS51543">
    <property type="entry name" value="FYRC"/>
    <property type="match status" value="1"/>
</dbReference>
<dbReference type="EMBL" id="CH474096">
    <property type="protein sequence ID" value="EDL84074.1"/>
    <property type="molecule type" value="Genomic_DNA"/>
</dbReference>
<name>A6KRK3_RAT</name>
<gene>
    <name evidence="1 3" type="primary">Tbrg1</name>
    <name evidence="1" type="ORF">rCG_58861</name>
</gene>
<proteinExistence type="predicted"/>
<accession>A6KRK3</accession>
<dbReference type="PANTHER" id="PTHR22715">
    <property type="entry name" value="TRANSFORMING GROWTH FACTOR BETA REGULATED GENE 1"/>
    <property type="match status" value="1"/>
</dbReference>
<sequence>MPPFRSQACLHLLLNSYMNAFSFSRRGKLMPNPLSCGADFFGFSHPTIHNLIQSCPEAQNCVNYQWVKFDACKPRKGQLSQELPENDAAMSLEAFPTQTFDDDHEDSILPGSLDLPELQHEAFVSSYQPEFLTHEPLVDTDLQHLKSPSQCSPIQSSD</sequence>
<protein>
    <submittedName>
        <fullName evidence="1">Transforming growth factor beta regulated gene 1, isoform CRA_b</fullName>
    </submittedName>
</protein>
<dbReference type="Pfam" id="PF05965">
    <property type="entry name" value="FYRC"/>
    <property type="match status" value="1"/>
</dbReference>
<evidence type="ECO:0000313" key="2">
    <source>
        <dbReference type="Proteomes" id="UP000234681"/>
    </source>
</evidence>
<dbReference type="InterPro" id="IPR003889">
    <property type="entry name" value="FYrich_C"/>
</dbReference>
<dbReference type="InterPro" id="IPR040092">
    <property type="entry name" value="TBRG1"/>
</dbReference>
<evidence type="ECO:0000313" key="3">
    <source>
        <dbReference type="RGD" id="1305123"/>
    </source>
</evidence>
<dbReference type="PANTHER" id="PTHR22715:SF0">
    <property type="entry name" value="TRANSFORMING GROWTH FACTOR BETA REGULATOR 1"/>
    <property type="match status" value="1"/>
</dbReference>
<organism evidence="1 2">
    <name type="scientific">Rattus norvegicus</name>
    <name type="common">Rat</name>
    <dbReference type="NCBI Taxonomy" id="10116"/>
    <lineage>
        <taxon>Eukaryota</taxon>
        <taxon>Metazoa</taxon>
        <taxon>Chordata</taxon>
        <taxon>Craniata</taxon>
        <taxon>Vertebrata</taxon>
        <taxon>Euteleostomi</taxon>
        <taxon>Mammalia</taxon>
        <taxon>Eutheria</taxon>
        <taxon>Euarchontoglires</taxon>
        <taxon>Glires</taxon>
        <taxon>Rodentia</taxon>
        <taxon>Myomorpha</taxon>
        <taxon>Muroidea</taxon>
        <taxon>Muridae</taxon>
        <taxon>Murinae</taxon>
        <taxon>Rattus</taxon>
    </lineage>
</organism>
<dbReference type="AlphaFoldDB" id="A6KRK3"/>
<dbReference type="RGD" id="1305123">
    <property type="gene designation" value="Tbrg1"/>
</dbReference>
<dbReference type="Proteomes" id="UP000234681">
    <property type="component" value="Chromosome 8"/>
</dbReference>
<dbReference type="Gene3D" id="3.30.160.360">
    <property type="match status" value="1"/>
</dbReference>